<dbReference type="RefSeq" id="WP_338892517.1">
    <property type="nucleotide sequence ID" value="NZ_CP147846.1"/>
</dbReference>
<dbReference type="Gene3D" id="3.10.105.10">
    <property type="entry name" value="Dipeptide-binding Protein, Domain 3"/>
    <property type="match status" value="1"/>
</dbReference>
<organism evidence="2 3">
    <name type="scientific">Rhodococcus sovatensis</name>
    <dbReference type="NCBI Taxonomy" id="1805840"/>
    <lineage>
        <taxon>Bacteria</taxon>
        <taxon>Bacillati</taxon>
        <taxon>Actinomycetota</taxon>
        <taxon>Actinomycetes</taxon>
        <taxon>Mycobacteriales</taxon>
        <taxon>Nocardiaceae</taxon>
        <taxon>Rhodococcus</taxon>
    </lineage>
</organism>
<dbReference type="PANTHER" id="PTHR30290:SF65">
    <property type="entry name" value="MONOACYL PHOSPHATIDYLINOSITOL TETRAMANNOSIDE-BINDING PROTEIN LPQW-RELATED"/>
    <property type="match status" value="1"/>
</dbReference>
<protein>
    <submittedName>
        <fullName evidence="2">ABC transporter substrate-binding protein</fullName>
    </submittedName>
</protein>
<dbReference type="Gene3D" id="3.40.190.10">
    <property type="entry name" value="Periplasmic binding protein-like II"/>
    <property type="match status" value="1"/>
</dbReference>
<proteinExistence type="predicted"/>
<dbReference type="SUPFAM" id="SSF53850">
    <property type="entry name" value="Periplasmic binding protein-like II"/>
    <property type="match status" value="1"/>
</dbReference>
<feature type="domain" description="Solute-binding protein family 5" evidence="1">
    <location>
        <begin position="94"/>
        <end position="349"/>
    </location>
</feature>
<dbReference type="Proteomes" id="UP001432000">
    <property type="component" value="Chromosome"/>
</dbReference>
<reference evidence="2 3" key="1">
    <citation type="submission" date="2024-03" db="EMBL/GenBank/DDBJ databases">
        <title>Natural products discovery in diverse microorganisms through a two-stage MS feature dereplication strategy.</title>
        <authorList>
            <person name="Zhang R."/>
        </authorList>
    </citation>
    <scope>NUCLEOTIDE SEQUENCE [LARGE SCALE GENOMIC DNA]</scope>
    <source>
        <strain evidence="2 3">18930</strain>
    </source>
</reference>
<dbReference type="InterPro" id="IPR039424">
    <property type="entry name" value="SBP_5"/>
</dbReference>
<dbReference type="PROSITE" id="PS51257">
    <property type="entry name" value="PROKAR_LIPOPROTEIN"/>
    <property type="match status" value="1"/>
</dbReference>
<evidence type="ECO:0000313" key="2">
    <source>
        <dbReference type="EMBL" id="WXG70851.1"/>
    </source>
</evidence>
<name>A0ABZ2PWF6_9NOCA</name>
<dbReference type="PANTHER" id="PTHR30290">
    <property type="entry name" value="PERIPLASMIC BINDING COMPONENT OF ABC TRANSPORTER"/>
    <property type="match status" value="1"/>
</dbReference>
<evidence type="ECO:0000313" key="3">
    <source>
        <dbReference type="Proteomes" id="UP001432000"/>
    </source>
</evidence>
<gene>
    <name evidence="2" type="ORF">WDS16_10335</name>
</gene>
<evidence type="ECO:0000259" key="1">
    <source>
        <dbReference type="Pfam" id="PF00496"/>
    </source>
</evidence>
<accession>A0ABZ2PWF6</accession>
<dbReference type="Gene3D" id="3.90.76.10">
    <property type="entry name" value="Dipeptide-binding Protein, Domain 1"/>
    <property type="match status" value="1"/>
</dbReference>
<dbReference type="EMBL" id="CP147846">
    <property type="protein sequence ID" value="WXG70851.1"/>
    <property type="molecule type" value="Genomic_DNA"/>
</dbReference>
<dbReference type="InterPro" id="IPR000914">
    <property type="entry name" value="SBP_5_dom"/>
</dbReference>
<dbReference type="Pfam" id="PF00496">
    <property type="entry name" value="SBP_bac_5"/>
    <property type="match status" value="1"/>
</dbReference>
<keyword evidence="3" id="KW-1185">Reference proteome</keyword>
<sequence>MNVPVVRSRATAAAVAAGVAAGALVGCSSTDDQVPSIGYAIDNALTTYNAQTVDGAASGARQAFPRVQTGFSYLGPEGEALSDNDIGGVAVVPADVLTVSYTIAPQATYSDGVPMTCDDLVLTWAANSGRFVAGENDLPLFDSASSAGYSDIDRVDCVSGSKEATVVFRAGRSYEGWRSLFGATELLPAHVVARVADVPNVVDPIQTGDLAAVGRIADFWNVGWTLTPGQVDTTLLPSNGPYKVDSYGEDGGLVLVANDKWWGVPPETERIVVYPKGTDVQAQVDAGDLEVIDHGAGGTMPSDGFERTDYPSHGVEQLTLATSGMLAPAAARRALALCVPRAQLFEEVGHPGFDEPAGIGSGLVDSRLVQSNTLLYGPVAATADGRYREPDTGASTAELNGANLDGITVRIGYLAPDPRRSEIVADIAAACAPSGVVVEDASSPEFGPGALRAGAVDAVLGSTASATGPAGAVSDEAARYSLRSGVGSNIGGYVNGRVDAIIDRLAVETDDASALSLATEGERILWNDMPSLPLFNQPRSLAAAEGMSNVVANPTIAGVGWNMDRWILHR</sequence>